<sequence>MEKLQLMMFEAIGYKLKFSQKVTERYLDVLGVRFGKNSEMEQLMKTFISDRSTQEEIISNSRHKAYNEFRLLAKMQLKYDIEKLQKQIAEQASSPFLIGYQAALAYLTAVQKITETYTLLPADVSNAEYRMLHAIWDSDIETESNHRKTTCGVDCQTICIVLRTMICFNNSLLANRFNYDEAKNTVKMLFQLDIKCAV</sequence>
<reference evidence="1" key="1">
    <citation type="submission" date="2020-10" db="EMBL/GenBank/DDBJ databases">
        <authorList>
            <person name="Gilroy R."/>
        </authorList>
    </citation>
    <scope>NUCLEOTIDE SEQUENCE</scope>
    <source>
        <strain evidence="1">ChiW3-316</strain>
    </source>
</reference>
<proteinExistence type="predicted"/>
<accession>A0A9D1M4N3</accession>
<dbReference type="EMBL" id="DVNC01000037">
    <property type="protein sequence ID" value="HIU53594.1"/>
    <property type="molecule type" value="Genomic_DNA"/>
</dbReference>
<evidence type="ECO:0000313" key="1">
    <source>
        <dbReference type="EMBL" id="HIU53594.1"/>
    </source>
</evidence>
<organism evidence="1 2">
    <name type="scientific">Candidatus Scatocola faecipullorum</name>
    <dbReference type="NCBI Taxonomy" id="2840917"/>
    <lineage>
        <taxon>Bacteria</taxon>
        <taxon>Pseudomonadati</taxon>
        <taxon>Pseudomonadota</taxon>
        <taxon>Alphaproteobacteria</taxon>
        <taxon>Rhodospirillales</taxon>
        <taxon>Rhodospirillaceae</taxon>
        <taxon>Rhodospirillaceae incertae sedis</taxon>
        <taxon>Candidatus Scatocola</taxon>
    </lineage>
</organism>
<dbReference type="AlphaFoldDB" id="A0A9D1M4N3"/>
<gene>
    <name evidence="1" type="ORF">IAD20_05895</name>
</gene>
<name>A0A9D1M4N3_9PROT</name>
<evidence type="ECO:0000313" key="2">
    <source>
        <dbReference type="Proteomes" id="UP000824107"/>
    </source>
</evidence>
<reference evidence="1" key="2">
    <citation type="journal article" date="2021" name="PeerJ">
        <title>Extensive microbial diversity within the chicken gut microbiome revealed by metagenomics and culture.</title>
        <authorList>
            <person name="Gilroy R."/>
            <person name="Ravi A."/>
            <person name="Getino M."/>
            <person name="Pursley I."/>
            <person name="Horton D.L."/>
            <person name="Alikhan N.F."/>
            <person name="Baker D."/>
            <person name="Gharbi K."/>
            <person name="Hall N."/>
            <person name="Watson M."/>
            <person name="Adriaenssens E.M."/>
            <person name="Foster-Nyarko E."/>
            <person name="Jarju S."/>
            <person name="Secka A."/>
            <person name="Antonio M."/>
            <person name="Oren A."/>
            <person name="Chaudhuri R.R."/>
            <person name="La Ragione R."/>
            <person name="Hildebrand F."/>
            <person name="Pallen M.J."/>
        </authorList>
    </citation>
    <scope>NUCLEOTIDE SEQUENCE</scope>
    <source>
        <strain evidence="1">ChiW3-316</strain>
    </source>
</reference>
<dbReference type="Proteomes" id="UP000824107">
    <property type="component" value="Unassembled WGS sequence"/>
</dbReference>
<protein>
    <submittedName>
        <fullName evidence="1">Uncharacterized protein</fullName>
    </submittedName>
</protein>
<comment type="caution">
    <text evidence="1">The sequence shown here is derived from an EMBL/GenBank/DDBJ whole genome shotgun (WGS) entry which is preliminary data.</text>
</comment>